<dbReference type="Pfam" id="PF12333">
    <property type="entry name" value="Ipi1_N"/>
    <property type="match status" value="1"/>
</dbReference>
<keyword evidence="6" id="KW-0698">rRNA processing</keyword>
<dbReference type="GO" id="GO:0006364">
    <property type="term" value="P:rRNA processing"/>
    <property type="evidence" value="ECO:0007669"/>
    <property type="project" value="UniProtKB-UniRule"/>
</dbReference>
<comment type="function">
    <text evidence="1 6">Component of the RIX1 complex required for processing of ITS2 sequences from 35S pre-rRNA.</text>
</comment>
<comment type="subunit">
    <text evidence="6">Component of the RIX1 complex.</text>
</comment>
<proteinExistence type="inferred from homology"/>
<keyword evidence="8" id="KW-1133">Transmembrane helix</keyword>
<keyword evidence="5 6" id="KW-0539">Nucleus</keyword>
<keyword evidence="8" id="KW-0472">Membrane</keyword>
<gene>
    <name evidence="11" type="primary">IPI1</name>
    <name evidence="11" type="ORF">H4R20_002314</name>
</gene>
<dbReference type="InterPro" id="IPR057949">
    <property type="entry name" value="TPR_TEX10"/>
</dbReference>
<dbReference type="EMBL" id="JANBUO010000347">
    <property type="protein sequence ID" value="KAJ2804907.1"/>
    <property type="molecule type" value="Genomic_DNA"/>
</dbReference>
<evidence type="ECO:0000256" key="3">
    <source>
        <dbReference type="ARBA" id="ARBA00004642"/>
    </source>
</evidence>
<keyword evidence="6" id="KW-0690">Ribosome biogenesis</keyword>
<feature type="compositionally biased region" description="Low complexity" evidence="7">
    <location>
        <begin position="377"/>
        <end position="386"/>
    </location>
</feature>
<evidence type="ECO:0000259" key="10">
    <source>
        <dbReference type="Pfam" id="PF25781"/>
    </source>
</evidence>
<dbReference type="PANTHER" id="PTHR16056:SF2">
    <property type="entry name" value="TESTIS-EXPRESSED PROTEIN 10"/>
    <property type="match status" value="1"/>
</dbReference>
<dbReference type="OrthoDB" id="361362at2759"/>
<dbReference type="Gene3D" id="1.25.10.10">
    <property type="entry name" value="Leucine-rich Repeat Variant"/>
    <property type="match status" value="1"/>
</dbReference>
<sequence length="613" mass="63812">MPRASKKKQRKAEDFKKVKLKVGQRKGAAANATDTAFAARAVVVAAQSTTTDRGAQAAGATQRELMGRLRHRGAAVRREAAAGLADSVARHGAVELGPTVEGGARLVGDSDADVRRSALQLLATVLARTAARDLAPFVAVAAAFACAAMTHVASDVRGDALRLVDQLVDAAPRAVVPHVPRILPALVALVAATPSARLAALRSCERVLRLCSADDPLQRDPPRAAPLFFHPDAAAPYAALRLFGEAAASADAAGSARALCGDALQRLLPQLQAAWMEAAAIFGSGRIGAGAALDLCSAAMQVLQTLWRSADAVLPAALEGFLRQCMVHFPFGRECAVDAAAADALLVLNIRASELAAVVCGNPNKLHSGSLPEASDSPSPGQQSGPLRLTPAERARVLRRAVRFVRQTLEPAARSHAHVADLLPVAWRLAHAAPDDAAALVDALMHYGTASAAVAPAKAAAIRLVAQAVLVPAWAARGPAARDQAATWVLSLPQLLWQLRDRNLAASAAAVAALRTAVLRTRLLDAAAAAALQARLVPLFCADVPARGTVFGPFCLFPPALQRAMLDFVRCCPQSSPALARAVDLACAHSSGPRLPEGRCPASSIPTDRLRVF</sequence>
<feature type="domain" description="TEX10-like TPR repeats" evidence="10">
    <location>
        <begin position="486"/>
        <end position="588"/>
    </location>
</feature>
<evidence type="ECO:0000313" key="11">
    <source>
        <dbReference type="EMBL" id="KAJ2804907.1"/>
    </source>
</evidence>
<accession>A0A9W8LTQ3</accession>
<feature type="transmembrane region" description="Helical" evidence="8">
    <location>
        <begin position="134"/>
        <end position="153"/>
    </location>
</feature>
<evidence type="ECO:0000259" key="9">
    <source>
        <dbReference type="Pfam" id="PF12333"/>
    </source>
</evidence>
<comment type="similarity">
    <text evidence="4 6">Belongs to the IPI1/TEX10 family.</text>
</comment>
<evidence type="ECO:0000256" key="4">
    <source>
        <dbReference type="ARBA" id="ARBA00006427"/>
    </source>
</evidence>
<dbReference type="GO" id="GO:0120330">
    <property type="term" value="C:rixosome complex"/>
    <property type="evidence" value="ECO:0007669"/>
    <property type="project" value="UniProtKB-UniRule"/>
</dbReference>
<evidence type="ECO:0000313" key="12">
    <source>
        <dbReference type="Proteomes" id="UP001140094"/>
    </source>
</evidence>
<dbReference type="InterPro" id="IPR016024">
    <property type="entry name" value="ARM-type_fold"/>
</dbReference>
<keyword evidence="12" id="KW-1185">Reference proteome</keyword>
<dbReference type="AlphaFoldDB" id="A0A9W8LTQ3"/>
<evidence type="ECO:0000256" key="5">
    <source>
        <dbReference type="ARBA" id="ARBA00023242"/>
    </source>
</evidence>
<dbReference type="Pfam" id="PF25781">
    <property type="entry name" value="TPR_TEX10"/>
    <property type="match status" value="1"/>
</dbReference>
<reference evidence="11" key="1">
    <citation type="submission" date="2022-07" db="EMBL/GenBank/DDBJ databases">
        <title>Phylogenomic reconstructions and comparative analyses of Kickxellomycotina fungi.</title>
        <authorList>
            <person name="Reynolds N.K."/>
            <person name="Stajich J.E."/>
            <person name="Barry K."/>
            <person name="Grigoriev I.V."/>
            <person name="Crous P."/>
            <person name="Smith M.E."/>
        </authorList>
    </citation>
    <scope>NUCLEOTIDE SEQUENCE</scope>
    <source>
        <strain evidence="11">NRRL 1565</strain>
    </source>
</reference>
<evidence type="ECO:0000256" key="8">
    <source>
        <dbReference type="SAM" id="Phobius"/>
    </source>
</evidence>
<dbReference type="GO" id="GO:0005634">
    <property type="term" value="C:nucleus"/>
    <property type="evidence" value="ECO:0007669"/>
    <property type="project" value="UniProtKB-SubCell"/>
</dbReference>
<dbReference type="InterPro" id="IPR024679">
    <property type="entry name" value="Ipi1_N"/>
</dbReference>
<evidence type="ECO:0000256" key="1">
    <source>
        <dbReference type="ARBA" id="ARBA00002355"/>
    </source>
</evidence>
<keyword evidence="8" id="KW-0812">Transmembrane</keyword>
<comment type="subcellular location">
    <subcellularLocation>
        <location evidence="2">Nucleus</location>
        <location evidence="2">Nucleolus</location>
    </subcellularLocation>
    <subcellularLocation>
        <location evidence="3">Nucleus</location>
        <location evidence="3">Nucleoplasm</location>
    </subcellularLocation>
</comment>
<feature type="region of interest" description="Disordered" evidence="7">
    <location>
        <begin position="369"/>
        <end position="390"/>
    </location>
</feature>
<dbReference type="PANTHER" id="PTHR16056">
    <property type="entry name" value="REGULATOR OF MICROTUBULE DYNAMICS PROTEIN"/>
    <property type="match status" value="1"/>
</dbReference>
<protein>
    <recommendedName>
        <fullName evidence="6">Pre-rRNA-processing protein</fullName>
    </recommendedName>
</protein>
<feature type="domain" description="Pre-rRNA-processing protein Ipi1 N-terminal" evidence="9">
    <location>
        <begin position="133"/>
        <end position="189"/>
    </location>
</feature>
<dbReference type="InterPro" id="IPR011989">
    <property type="entry name" value="ARM-like"/>
</dbReference>
<evidence type="ECO:0000256" key="7">
    <source>
        <dbReference type="SAM" id="MobiDB-lite"/>
    </source>
</evidence>
<comment type="caution">
    <text evidence="11">The sequence shown here is derived from an EMBL/GenBank/DDBJ whole genome shotgun (WGS) entry which is preliminary data.</text>
</comment>
<evidence type="ECO:0000256" key="6">
    <source>
        <dbReference type="RuleBase" id="RU368021"/>
    </source>
</evidence>
<name>A0A9W8LTQ3_9FUNG</name>
<dbReference type="Proteomes" id="UP001140094">
    <property type="component" value="Unassembled WGS sequence"/>
</dbReference>
<organism evidence="11 12">
    <name type="scientific">Coemansia guatemalensis</name>
    <dbReference type="NCBI Taxonomy" id="2761395"/>
    <lineage>
        <taxon>Eukaryota</taxon>
        <taxon>Fungi</taxon>
        <taxon>Fungi incertae sedis</taxon>
        <taxon>Zoopagomycota</taxon>
        <taxon>Kickxellomycotina</taxon>
        <taxon>Kickxellomycetes</taxon>
        <taxon>Kickxellales</taxon>
        <taxon>Kickxellaceae</taxon>
        <taxon>Coemansia</taxon>
    </lineage>
</organism>
<dbReference type="SUPFAM" id="SSF48371">
    <property type="entry name" value="ARM repeat"/>
    <property type="match status" value="1"/>
</dbReference>
<evidence type="ECO:0000256" key="2">
    <source>
        <dbReference type="ARBA" id="ARBA00004604"/>
    </source>
</evidence>